<dbReference type="GO" id="GO:0030307">
    <property type="term" value="P:positive regulation of cell growth"/>
    <property type="evidence" value="ECO:0007669"/>
    <property type="project" value="TreeGrafter"/>
</dbReference>
<dbReference type="GO" id="GO:0009267">
    <property type="term" value="P:cellular response to starvation"/>
    <property type="evidence" value="ECO:0007669"/>
    <property type="project" value="TreeGrafter"/>
</dbReference>
<dbReference type="AlphaFoldDB" id="A0A060WWA4"/>
<evidence type="ECO:0000313" key="3">
    <source>
        <dbReference type="Proteomes" id="UP000193380"/>
    </source>
</evidence>
<dbReference type="GO" id="GO:0038202">
    <property type="term" value="P:TORC1 signaling"/>
    <property type="evidence" value="ECO:0007669"/>
    <property type="project" value="TreeGrafter"/>
</dbReference>
<dbReference type="Proteomes" id="UP000193380">
    <property type="component" value="Unassembled WGS sequence"/>
</dbReference>
<reference evidence="2" key="1">
    <citation type="journal article" date="2014" name="Nat. Commun.">
        <title>The rainbow trout genome provides novel insights into evolution after whole-genome duplication in vertebrates.</title>
        <authorList>
            <person name="Berthelot C."/>
            <person name="Brunet F."/>
            <person name="Chalopin D."/>
            <person name="Juanchich A."/>
            <person name="Bernard M."/>
            <person name="Noel B."/>
            <person name="Bento P."/>
            <person name="Da Silva C."/>
            <person name="Labadie K."/>
            <person name="Alberti A."/>
            <person name="Aury J.M."/>
            <person name="Louis A."/>
            <person name="Dehais P."/>
            <person name="Bardou P."/>
            <person name="Montfort J."/>
            <person name="Klopp C."/>
            <person name="Cabau C."/>
            <person name="Gaspin C."/>
            <person name="Thorgaard G.H."/>
            <person name="Boussaha M."/>
            <person name="Quillet E."/>
            <person name="Guyomard R."/>
            <person name="Galiana D."/>
            <person name="Bobe J."/>
            <person name="Volff J.N."/>
            <person name="Genet C."/>
            <person name="Wincker P."/>
            <person name="Jaillon O."/>
            <person name="Roest Crollius H."/>
            <person name="Guiguen Y."/>
        </authorList>
    </citation>
    <scope>NUCLEOTIDE SEQUENCE [LARGE SCALE GENOMIC DNA]</scope>
</reference>
<dbReference type="GO" id="GO:0010506">
    <property type="term" value="P:regulation of autophagy"/>
    <property type="evidence" value="ECO:0007669"/>
    <property type="project" value="TreeGrafter"/>
</dbReference>
<dbReference type="GO" id="GO:0031931">
    <property type="term" value="C:TORC1 complex"/>
    <property type="evidence" value="ECO:0007669"/>
    <property type="project" value="InterPro"/>
</dbReference>
<dbReference type="STRING" id="8022.A0A060WWA4"/>
<dbReference type="PANTHER" id="PTHR12848">
    <property type="entry name" value="REGULATORY-ASSOCIATED PROTEIN OF MTOR"/>
    <property type="match status" value="1"/>
</dbReference>
<keyword evidence="1" id="KW-1133">Transmembrane helix</keyword>
<feature type="transmembrane region" description="Helical" evidence="1">
    <location>
        <begin position="167"/>
        <end position="191"/>
    </location>
</feature>
<accession>A0A060WWA4</accession>
<keyword evidence="1" id="KW-0812">Transmembrane</keyword>
<dbReference type="PANTHER" id="PTHR12848:SF16">
    <property type="entry name" value="REGULATORY-ASSOCIATED PROTEIN OF MTOR"/>
    <property type="match status" value="1"/>
</dbReference>
<evidence type="ECO:0000256" key="1">
    <source>
        <dbReference type="SAM" id="Phobius"/>
    </source>
</evidence>
<dbReference type="SUPFAM" id="SSF48371">
    <property type="entry name" value="ARM repeat"/>
    <property type="match status" value="1"/>
</dbReference>
<dbReference type="InterPro" id="IPR016024">
    <property type="entry name" value="ARM-type_fold"/>
</dbReference>
<evidence type="ECO:0000313" key="2">
    <source>
        <dbReference type="EMBL" id="CDQ68890.1"/>
    </source>
</evidence>
<organism evidence="2 3">
    <name type="scientific">Oncorhynchus mykiss</name>
    <name type="common">Rainbow trout</name>
    <name type="synonym">Salmo gairdneri</name>
    <dbReference type="NCBI Taxonomy" id="8022"/>
    <lineage>
        <taxon>Eukaryota</taxon>
        <taxon>Metazoa</taxon>
        <taxon>Chordata</taxon>
        <taxon>Craniata</taxon>
        <taxon>Vertebrata</taxon>
        <taxon>Euteleostomi</taxon>
        <taxon>Actinopterygii</taxon>
        <taxon>Neopterygii</taxon>
        <taxon>Teleostei</taxon>
        <taxon>Protacanthopterygii</taxon>
        <taxon>Salmoniformes</taxon>
        <taxon>Salmonidae</taxon>
        <taxon>Salmoninae</taxon>
        <taxon>Oncorhynchus</taxon>
    </lineage>
</organism>
<dbReference type="Gene3D" id="1.25.10.10">
    <property type="entry name" value="Leucine-rich Repeat Variant"/>
    <property type="match status" value="1"/>
</dbReference>
<dbReference type="EMBL" id="FR904646">
    <property type="protein sequence ID" value="CDQ68890.1"/>
    <property type="molecule type" value="Genomic_DNA"/>
</dbReference>
<dbReference type="InterPro" id="IPR004083">
    <property type="entry name" value="Raptor"/>
</dbReference>
<dbReference type="PaxDb" id="8022-A0A060WWA4"/>
<dbReference type="GO" id="GO:0030674">
    <property type="term" value="F:protein-macromolecule adaptor activity"/>
    <property type="evidence" value="ECO:0007669"/>
    <property type="project" value="TreeGrafter"/>
</dbReference>
<protein>
    <submittedName>
        <fullName evidence="2">Uncharacterized protein</fullName>
    </submittedName>
</protein>
<dbReference type="PRINTS" id="PR01547">
    <property type="entry name" value="YEAST176DUF"/>
</dbReference>
<name>A0A060WWA4_ONCMY</name>
<dbReference type="GO" id="GO:0071230">
    <property type="term" value="P:cellular response to amino acid stimulus"/>
    <property type="evidence" value="ECO:0007669"/>
    <property type="project" value="TreeGrafter"/>
</dbReference>
<dbReference type="InterPro" id="IPR011989">
    <property type="entry name" value="ARM-like"/>
</dbReference>
<reference evidence="2" key="2">
    <citation type="submission" date="2014-03" db="EMBL/GenBank/DDBJ databases">
        <authorList>
            <person name="Genoscope - CEA"/>
        </authorList>
    </citation>
    <scope>NUCLEOTIDE SEQUENCE</scope>
</reference>
<keyword evidence="1" id="KW-0472">Membrane</keyword>
<proteinExistence type="predicted"/>
<gene>
    <name evidence="2" type="ORF">GSONMT00038738001</name>
</gene>
<dbReference type="GO" id="GO:0005737">
    <property type="term" value="C:cytoplasm"/>
    <property type="evidence" value="ECO:0007669"/>
    <property type="project" value="TreeGrafter"/>
</dbReference>
<sequence length="196" mass="22087">MLIWYVHLKQPKLSLSLSLSHTHTHTHTHAHRATNNRQCQHIGYHLSRSPFAHDATKHVERTTVLTSALSLVLLSQVHRLRALDLLGRFLDLGPWAVSLALSVGIFPYVLKLLQSSARELRPLLVFIWAKILAVDSSCQADLVKDNGHKYFLSVLADPYMPAEHRTMAVFILAVIVNSYTTGQVCLCVCVCEGRMW</sequence>